<feature type="region of interest" description="Disordered" evidence="1">
    <location>
        <begin position="27"/>
        <end position="81"/>
    </location>
</feature>
<dbReference type="Proteomes" id="UP000324800">
    <property type="component" value="Unassembled WGS sequence"/>
</dbReference>
<sequence length="208" mass="23365">METQIIRQQIVQAMTGSLRTTLSEQELGNQNISQSRSQPPLIATPPELDQVKGKVVIPKQGMQPNNDLDTRSKTGQPKTVADKCLGSTEASANSVTLNHFTSKQEQRKKADVAQLLKTNTQNTPKATRPVQDPRNRNMDSTPKTRQKQSPISKLTSRISWTEQEGKEERRMGRDLVNREMDKENKGILDRIRGTDSQILGIMGYNQID</sequence>
<accession>A0A5J4VIW9</accession>
<evidence type="ECO:0000313" key="3">
    <source>
        <dbReference type="Proteomes" id="UP000324800"/>
    </source>
</evidence>
<proteinExistence type="predicted"/>
<feature type="region of interest" description="Disordered" evidence="1">
    <location>
        <begin position="115"/>
        <end position="178"/>
    </location>
</feature>
<reference evidence="2 3" key="1">
    <citation type="submission" date="2019-03" db="EMBL/GenBank/DDBJ databases">
        <title>Single cell metagenomics reveals metabolic interactions within the superorganism composed of flagellate Streblomastix strix and complex community of Bacteroidetes bacteria on its surface.</title>
        <authorList>
            <person name="Treitli S.C."/>
            <person name="Kolisko M."/>
            <person name="Husnik F."/>
            <person name="Keeling P."/>
            <person name="Hampl V."/>
        </authorList>
    </citation>
    <scope>NUCLEOTIDE SEQUENCE [LARGE SCALE GENOMIC DNA]</scope>
    <source>
        <strain evidence="2">ST1C</strain>
    </source>
</reference>
<dbReference type="AlphaFoldDB" id="A0A5J4VIW9"/>
<gene>
    <name evidence="2" type="ORF">EZS28_021942</name>
</gene>
<feature type="compositionally biased region" description="Basic and acidic residues" evidence="1">
    <location>
        <begin position="163"/>
        <end position="178"/>
    </location>
</feature>
<name>A0A5J4VIW9_9EUKA</name>
<evidence type="ECO:0000256" key="1">
    <source>
        <dbReference type="SAM" id="MobiDB-lite"/>
    </source>
</evidence>
<protein>
    <submittedName>
        <fullName evidence="2">Uncharacterized protein</fullName>
    </submittedName>
</protein>
<organism evidence="2 3">
    <name type="scientific">Streblomastix strix</name>
    <dbReference type="NCBI Taxonomy" id="222440"/>
    <lineage>
        <taxon>Eukaryota</taxon>
        <taxon>Metamonada</taxon>
        <taxon>Preaxostyla</taxon>
        <taxon>Oxymonadida</taxon>
        <taxon>Streblomastigidae</taxon>
        <taxon>Streblomastix</taxon>
    </lineage>
</organism>
<comment type="caution">
    <text evidence="2">The sequence shown here is derived from an EMBL/GenBank/DDBJ whole genome shotgun (WGS) entry which is preliminary data.</text>
</comment>
<dbReference type="EMBL" id="SNRW01006732">
    <property type="protein sequence ID" value="KAA6382532.1"/>
    <property type="molecule type" value="Genomic_DNA"/>
</dbReference>
<evidence type="ECO:0000313" key="2">
    <source>
        <dbReference type="EMBL" id="KAA6382532.1"/>
    </source>
</evidence>
<feature type="compositionally biased region" description="Polar residues" evidence="1">
    <location>
        <begin position="62"/>
        <end position="77"/>
    </location>
</feature>
<feature type="compositionally biased region" description="Polar residues" evidence="1">
    <location>
        <begin position="138"/>
        <end position="162"/>
    </location>
</feature>
<feature type="compositionally biased region" description="Polar residues" evidence="1">
    <location>
        <begin position="116"/>
        <end position="125"/>
    </location>
</feature>
<feature type="compositionally biased region" description="Polar residues" evidence="1">
    <location>
        <begin position="27"/>
        <end position="38"/>
    </location>
</feature>